<evidence type="ECO:0000256" key="1">
    <source>
        <dbReference type="SAM" id="MobiDB-lite"/>
    </source>
</evidence>
<accession>A6JCK9</accession>
<feature type="region of interest" description="Disordered" evidence="1">
    <location>
        <begin position="1"/>
        <end position="20"/>
    </location>
</feature>
<protein>
    <submittedName>
        <fullName evidence="2">RCG24652, isoform CRA_a</fullName>
    </submittedName>
</protein>
<name>A6JCK9_RAT</name>
<feature type="non-terminal residue" evidence="2">
    <location>
        <position position="37"/>
    </location>
</feature>
<dbReference type="Proteomes" id="UP000234681">
    <property type="component" value="Chromosome 1"/>
</dbReference>
<gene>
    <name evidence="2" type="ORF">rCG_24652</name>
</gene>
<organism evidence="2 3">
    <name type="scientific">Rattus norvegicus</name>
    <name type="common">Rat</name>
    <dbReference type="NCBI Taxonomy" id="10116"/>
    <lineage>
        <taxon>Eukaryota</taxon>
        <taxon>Metazoa</taxon>
        <taxon>Chordata</taxon>
        <taxon>Craniata</taxon>
        <taxon>Vertebrata</taxon>
        <taxon>Euteleostomi</taxon>
        <taxon>Mammalia</taxon>
        <taxon>Eutheria</taxon>
        <taxon>Euarchontoglires</taxon>
        <taxon>Glires</taxon>
        <taxon>Rodentia</taxon>
        <taxon>Myomorpha</taxon>
        <taxon>Muroidea</taxon>
        <taxon>Muridae</taxon>
        <taxon>Murinae</taxon>
        <taxon>Rattus</taxon>
    </lineage>
</organism>
<proteinExistence type="predicted"/>
<evidence type="ECO:0000313" key="2">
    <source>
        <dbReference type="EMBL" id="EDM08734.1"/>
    </source>
</evidence>
<dbReference type="EMBL" id="CH473980">
    <property type="protein sequence ID" value="EDM08734.1"/>
    <property type="molecule type" value="Genomic_DNA"/>
</dbReference>
<sequence length="37" mass="4325">MGKPKTRNQMNSCKSVSESRLPQCCHYRRSNIKLQKS</sequence>
<reference evidence="3" key="1">
    <citation type="submission" date="2005-09" db="EMBL/GenBank/DDBJ databases">
        <authorList>
            <person name="Mural R.J."/>
            <person name="Li P.W."/>
            <person name="Adams M.D."/>
            <person name="Amanatides P.G."/>
            <person name="Baden-Tillson H."/>
            <person name="Barnstead M."/>
            <person name="Chin S.H."/>
            <person name="Dew I."/>
            <person name="Evans C.A."/>
            <person name="Ferriera S."/>
            <person name="Flanigan M."/>
            <person name="Fosler C."/>
            <person name="Glodek A."/>
            <person name="Gu Z."/>
            <person name="Holt R.A."/>
            <person name="Jennings D."/>
            <person name="Kraft C.L."/>
            <person name="Lu F."/>
            <person name="Nguyen T."/>
            <person name="Nusskern D.R."/>
            <person name="Pfannkoch C.M."/>
            <person name="Sitter C."/>
            <person name="Sutton G.G."/>
            <person name="Venter J.C."/>
            <person name="Wang Z."/>
            <person name="Woodage T."/>
            <person name="Zheng X.H."/>
            <person name="Zhong F."/>
        </authorList>
    </citation>
    <scope>NUCLEOTIDE SEQUENCE [LARGE SCALE GENOMIC DNA]</scope>
    <source>
        <strain>BN</strain>
        <strain evidence="3">Sprague-Dawley</strain>
    </source>
</reference>
<evidence type="ECO:0000313" key="3">
    <source>
        <dbReference type="Proteomes" id="UP000234681"/>
    </source>
</evidence>
<dbReference type="AlphaFoldDB" id="A6JCK9"/>
<feature type="compositionally biased region" description="Polar residues" evidence="1">
    <location>
        <begin position="7"/>
        <end position="20"/>
    </location>
</feature>